<dbReference type="Gene3D" id="3.40.50.1820">
    <property type="entry name" value="alpha/beta hydrolase"/>
    <property type="match status" value="1"/>
</dbReference>
<keyword evidence="2" id="KW-0442">Lipid degradation</keyword>
<name>A0ABP0ZIZ2_9ASCO</name>
<comment type="similarity">
    <text evidence="1">Belongs to the putative lipase ROG1 family.</text>
</comment>
<evidence type="ECO:0000256" key="2">
    <source>
        <dbReference type="ARBA" id="ARBA00022963"/>
    </source>
</evidence>
<dbReference type="InterPro" id="IPR016445">
    <property type="entry name" value="Rog1_fam"/>
</dbReference>
<sequence length="755" mass="85932">MPTHEPSLWYRDRGSLRLGEVNRYVIEYKYSPCGGQDVSQIHFRVKNIENSGVRTVHMISGPFILYCHVVPCNYNPRRKFEPQDPQANTEVVYANQIKPNQAFNATLVLNKNSLLETRSEDGQPVEIYQWQVDLVSQIVITKKTKVDYDLMIGEDVEIMKKLGCNVIEKALTSIVSLASDREAKQEMEIDSKFTDNHVFNPLLSVVKSNADDIWTKPPEKPLEPVHLIIITHGLFSNLTSDMLYIKDQLESKVTENIMVRGFRYNAGRTEKGVRKLGTNVAEYIVDVIENSPHRFSRISFIAHSLGGLVQLYAIKYILVTKGVDFFDKLNIEPVNFISLASPFLGIINEMNPLIAWVFDLGALGKTGRDLTISKRLPAWKDIERFGEHNARDSFKPVLETLPEDPLQTFLSKFKRLTLYANAINDGIVPLRTAALLYLDYEALGDVNELIRTNRVTEHPELENDHHDVESVESGNTVSEVPSANDGRNEHETSQNDREGAGVKESLRSAQVEQKKGSQKQRAKYGAGKHRDFRNLNLPTKAKHFKRQKRYKHFNIKGLQTEELNAGRNGDGGAKAGAEKEAESRTESESCEDTASLIIPPRASAIESAINTLICPLPSTEFILDPASRHPVIFHDRYYHLDKAKENKMDANDDKQTSWFADRFFRFRGKWKLHKQVLIANKYHTEKLTWRKILVNLPPDAHNNISVRRRFANGYGWGVINHMCENLFECKPKGADEVISETHDELDATEELRAKI</sequence>
<keyword evidence="2" id="KW-0443">Lipid metabolism</keyword>
<feature type="compositionally biased region" description="Basic and acidic residues" evidence="3">
    <location>
        <begin position="576"/>
        <end position="587"/>
    </location>
</feature>
<feature type="region of interest" description="Disordered" evidence="3">
    <location>
        <begin position="561"/>
        <end position="593"/>
    </location>
</feature>
<feature type="compositionally biased region" description="Polar residues" evidence="3">
    <location>
        <begin position="472"/>
        <end position="481"/>
    </location>
</feature>
<dbReference type="InterPro" id="IPR044294">
    <property type="entry name" value="Lipase-like"/>
</dbReference>
<dbReference type="RefSeq" id="XP_066829275.1">
    <property type="nucleotide sequence ID" value="XM_066972325.1"/>
</dbReference>
<dbReference type="PIRSF" id="PIRSF005412">
    <property type="entry name" value="UCP005412_abhydr"/>
    <property type="match status" value="1"/>
</dbReference>
<dbReference type="EMBL" id="OZ022407">
    <property type="protein sequence ID" value="CAK9437959.1"/>
    <property type="molecule type" value="Genomic_DNA"/>
</dbReference>
<dbReference type="InterPro" id="IPR029058">
    <property type="entry name" value="AB_hydrolase_fold"/>
</dbReference>
<feature type="domain" description="DUF676" evidence="4">
    <location>
        <begin position="223"/>
        <end position="432"/>
    </location>
</feature>
<proteinExistence type="inferred from homology"/>
<feature type="compositionally biased region" description="Basic residues" evidence="3">
    <location>
        <begin position="516"/>
        <end position="527"/>
    </location>
</feature>
<evidence type="ECO:0000313" key="6">
    <source>
        <dbReference type="Proteomes" id="UP001497383"/>
    </source>
</evidence>
<dbReference type="InterPro" id="IPR007751">
    <property type="entry name" value="DUF676_lipase-like"/>
</dbReference>
<dbReference type="Proteomes" id="UP001497383">
    <property type="component" value="Chromosome 3"/>
</dbReference>
<evidence type="ECO:0000259" key="4">
    <source>
        <dbReference type="Pfam" id="PF05057"/>
    </source>
</evidence>
<protein>
    <recommendedName>
        <fullName evidence="4">DUF676 domain-containing protein</fullName>
    </recommendedName>
</protein>
<feature type="region of interest" description="Disordered" evidence="3">
    <location>
        <begin position="457"/>
        <end position="537"/>
    </location>
</feature>
<evidence type="ECO:0000313" key="5">
    <source>
        <dbReference type="EMBL" id="CAK9437959.1"/>
    </source>
</evidence>
<accession>A0ABP0ZIZ2</accession>
<dbReference type="PANTHER" id="PTHR12482:SF62">
    <property type="entry name" value="LIPASE ROG1-RELATED"/>
    <property type="match status" value="1"/>
</dbReference>
<evidence type="ECO:0000256" key="1">
    <source>
        <dbReference type="ARBA" id="ARBA00007920"/>
    </source>
</evidence>
<evidence type="ECO:0000256" key="3">
    <source>
        <dbReference type="SAM" id="MobiDB-lite"/>
    </source>
</evidence>
<keyword evidence="6" id="KW-1185">Reference proteome</keyword>
<dbReference type="SUPFAM" id="SSF53474">
    <property type="entry name" value="alpha/beta-Hydrolases"/>
    <property type="match status" value="1"/>
</dbReference>
<reference evidence="5 6" key="1">
    <citation type="submission" date="2024-03" db="EMBL/GenBank/DDBJ databases">
        <authorList>
            <person name="Brejova B."/>
        </authorList>
    </citation>
    <scope>NUCLEOTIDE SEQUENCE [LARGE SCALE GENOMIC DNA]</scope>
    <source>
        <strain evidence="5 6">CBS 14171</strain>
    </source>
</reference>
<organism evidence="5 6">
    <name type="scientific">Lodderomyces beijingensis</name>
    <dbReference type="NCBI Taxonomy" id="1775926"/>
    <lineage>
        <taxon>Eukaryota</taxon>
        <taxon>Fungi</taxon>
        <taxon>Dikarya</taxon>
        <taxon>Ascomycota</taxon>
        <taxon>Saccharomycotina</taxon>
        <taxon>Pichiomycetes</taxon>
        <taxon>Debaryomycetaceae</taxon>
        <taxon>Candida/Lodderomyces clade</taxon>
        <taxon>Lodderomyces</taxon>
    </lineage>
</organism>
<dbReference type="PANTHER" id="PTHR12482">
    <property type="entry name" value="LIPASE ROG1-RELATED-RELATED"/>
    <property type="match status" value="1"/>
</dbReference>
<gene>
    <name evidence="5" type="ORF">LODBEIA_P23370</name>
</gene>
<feature type="compositionally biased region" description="Basic and acidic residues" evidence="3">
    <location>
        <begin position="457"/>
        <end position="469"/>
    </location>
</feature>
<dbReference type="GeneID" id="92207533"/>
<feature type="compositionally biased region" description="Basic and acidic residues" evidence="3">
    <location>
        <begin position="486"/>
        <end position="506"/>
    </location>
</feature>
<dbReference type="Pfam" id="PF05057">
    <property type="entry name" value="DUF676"/>
    <property type="match status" value="1"/>
</dbReference>